<evidence type="ECO:0000313" key="3">
    <source>
        <dbReference type="Proteomes" id="UP001430306"/>
    </source>
</evidence>
<sequence>MNEQTWKRDATNMKAFRWTRGLAAFAKGPMTALLLAALCLQIHADDTSDTSPAATSPDAAETAPASSRGDLILVVGAAGLPEYESQFAAWAKTWESIAEQSELNLSRIGVDAPAKTEVPDASIPNDLERLKQTIDSLTPDSPRPVWITLIGHGTFARGDAKFNLRGPDVSAKQLGEWLAVLNRPIVIINNASSSGPFINELSGNDRIVVTATKSGNEQNFARFGQYFAEALSSLESDSDHDEAVSIQEAFVRASKAVELFYEGQDRIATEHALLDDNGDGLGTQAKDIRKQAVSAEQLAKVDGKEASRMTIAPVANSLRWTDDQLQRRDELEARLDALRLQRLSNPNESDNQSFAELEAILVPLAELYHEVESNSPP</sequence>
<keyword evidence="1" id="KW-0732">Signal</keyword>
<organism evidence="2 3">
    <name type="scientific">Rhodopirellula halodulae</name>
    <dbReference type="NCBI Taxonomy" id="2894198"/>
    <lineage>
        <taxon>Bacteria</taxon>
        <taxon>Pseudomonadati</taxon>
        <taxon>Planctomycetota</taxon>
        <taxon>Planctomycetia</taxon>
        <taxon>Pirellulales</taxon>
        <taxon>Pirellulaceae</taxon>
        <taxon>Rhodopirellula</taxon>
    </lineage>
</organism>
<dbReference type="EMBL" id="JAJKFW010000025">
    <property type="protein sequence ID" value="MCC9644100.1"/>
    <property type="molecule type" value="Genomic_DNA"/>
</dbReference>
<name>A0ABS8NKN7_9BACT</name>
<feature type="chain" id="PRO_5046701523" evidence="1">
    <location>
        <begin position="45"/>
        <end position="377"/>
    </location>
</feature>
<gene>
    <name evidence="2" type="ORF">LOC71_17595</name>
</gene>
<keyword evidence="3" id="KW-1185">Reference proteome</keyword>
<protein>
    <submittedName>
        <fullName evidence="2">Uncharacterized protein</fullName>
    </submittedName>
</protein>
<dbReference type="RefSeq" id="WP_230275197.1">
    <property type="nucleotide sequence ID" value="NZ_JAJKFW010000025.1"/>
</dbReference>
<evidence type="ECO:0000256" key="1">
    <source>
        <dbReference type="SAM" id="SignalP"/>
    </source>
</evidence>
<proteinExistence type="predicted"/>
<accession>A0ABS8NKN7</accession>
<evidence type="ECO:0000313" key="2">
    <source>
        <dbReference type="EMBL" id="MCC9644100.1"/>
    </source>
</evidence>
<reference evidence="2" key="1">
    <citation type="submission" date="2021-11" db="EMBL/GenBank/DDBJ databases">
        <title>Genome sequence.</title>
        <authorList>
            <person name="Sun Q."/>
        </authorList>
    </citation>
    <scope>NUCLEOTIDE SEQUENCE</scope>
    <source>
        <strain evidence="2">JC740</strain>
    </source>
</reference>
<dbReference type="Proteomes" id="UP001430306">
    <property type="component" value="Unassembled WGS sequence"/>
</dbReference>
<comment type="caution">
    <text evidence="2">The sequence shown here is derived from an EMBL/GenBank/DDBJ whole genome shotgun (WGS) entry which is preliminary data.</text>
</comment>
<feature type="signal peptide" evidence="1">
    <location>
        <begin position="1"/>
        <end position="44"/>
    </location>
</feature>